<dbReference type="AlphaFoldDB" id="A0A7W9MZ07"/>
<gene>
    <name evidence="3" type="ORF">HDA33_000049</name>
</gene>
<feature type="domain" description="Bacterial type II secretion system protein E" evidence="2">
    <location>
        <begin position="46"/>
        <end position="320"/>
    </location>
</feature>
<evidence type="ECO:0000259" key="2">
    <source>
        <dbReference type="Pfam" id="PF00437"/>
    </source>
</evidence>
<dbReference type="InterPro" id="IPR050921">
    <property type="entry name" value="T4SS_GSP_E_ATPase"/>
</dbReference>
<keyword evidence="4" id="KW-1185">Reference proteome</keyword>
<sequence length="378" mass="38578">MRRRVAEARAAAAEGQEPALAPLVAEALGVPATDPRVAALVDELDGFGPLAGWVRAPGVTDVLVDGSGAVWTDGAEGLLRRPQRLDPHAAQALAVRLVHRAGRRLDAAVPLADARVDGVRVHAVLPPVSGDGTLLSLRIPAARTPSLAELAAGWPDGDLWGEALEALVRDRASVLVSGATGTGKTTLLAAALGCVPGDERILTVEDTAEAAPEHPHVVALQCRAANAEGAGAVGLAELICHALRMRPDRLVVGECRGAEVADFLTALNTGHQGAWGTLHANGAADVPARLTAMGSLAGWGPDTVAAQARAGVDAVVHLVRDRHGRHPVELAVPDPDARGFALLPALTWTPGPGPGDGSTAEGPGLRALAARLAGRGSR</sequence>
<dbReference type="Gene3D" id="3.40.50.300">
    <property type="entry name" value="P-loop containing nucleotide triphosphate hydrolases"/>
    <property type="match status" value="1"/>
</dbReference>
<reference evidence="3 4" key="1">
    <citation type="submission" date="2020-08" db="EMBL/GenBank/DDBJ databases">
        <title>Sequencing the genomes of 1000 actinobacteria strains.</title>
        <authorList>
            <person name="Klenk H.-P."/>
        </authorList>
    </citation>
    <scope>NUCLEOTIDE SEQUENCE [LARGE SCALE GENOMIC DNA]</scope>
    <source>
        <strain evidence="3 4">DSM 17945</strain>
    </source>
</reference>
<dbReference type="Proteomes" id="UP000567246">
    <property type="component" value="Unassembled WGS sequence"/>
</dbReference>
<dbReference type="RefSeq" id="WP_338104206.1">
    <property type="nucleotide sequence ID" value="NZ_BAABAG010000003.1"/>
</dbReference>
<dbReference type="SUPFAM" id="SSF52540">
    <property type="entry name" value="P-loop containing nucleoside triphosphate hydrolases"/>
    <property type="match status" value="1"/>
</dbReference>
<dbReference type="InterPro" id="IPR001482">
    <property type="entry name" value="T2SS/T4SS_dom"/>
</dbReference>
<comment type="caution">
    <text evidence="3">The sequence shown here is derived from an EMBL/GenBank/DDBJ whole genome shotgun (WGS) entry which is preliminary data.</text>
</comment>
<protein>
    <submittedName>
        <fullName evidence="3">Pilus assembly protein CpaF</fullName>
    </submittedName>
</protein>
<dbReference type="Gene3D" id="3.30.450.380">
    <property type="match status" value="1"/>
</dbReference>
<name>A0A7W9MZ07_9MICC</name>
<dbReference type="PANTHER" id="PTHR30486:SF6">
    <property type="entry name" value="TYPE IV PILUS RETRACTATION ATPASE PILT"/>
    <property type="match status" value="1"/>
</dbReference>
<evidence type="ECO:0000313" key="3">
    <source>
        <dbReference type="EMBL" id="MBB5847485.1"/>
    </source>
</evidence>
<accession>A0A7W9MZ07</accession>
<evidence type="ECO:0000256" key="1">
    <source>
        <dbReference type="ARBA" id="ARBA00006611"/>
    </source>
</evidence>
<comment type="similarity">
    <text evidence="1">Belongs to the GSP E family.</text>
</comment>
<dbReference type="EMBL" id="JACHMW010000001">
    <property type="protein sequence ID" value="MBB5847485.1"/>
    <property type="molecule type" value="Genomic_DNA"/>
</dbReference>
<dbReference type="Pfam" id="PF00437">
    <property type="entry name" value="T2SSE"/>
    <property type="match status" value="1"/>
</dbReference>
<dbReference type="GO" id="GO:0016887">
    <property type="term" value="F:ATP hydrolysis activity"/>
    <property type="evidence" value="ECO:0007669"/>
    <property type="project" value="InterPro"/>
</dbReference>
<dbReference type="PANTHER" id="PTHR30486">
    <property type="entry name" value="TWITCHING MOTILITY PROTEIN PILT"/>
    <property type="match status" value="1"/>
</dbReference>
<dbReference type="CDD" id="cd01130">
    <property type="entry name" value="VirB11-like_ATPase"/>
    <property type="match status" value="1"/>
</dbReference>
<evidence type="ECO:0000313" key="4">
    <source>
        <dbReference type="Proteomes" id="UP000567246"/>
    </source>
</evidence>
<dbReference type="InterPro" id="IPR027417">
    <property type="entry name" value="P-loop_NTPase"/>
</dbReference>
<proteinExistence type="inferred from homology"/>
<organism evidence="3 4">
    <name type="scientific">Micrococcus endophyticus</name>
    <dbReference type="NCBI Taxonomy" id="455343"/>
    <lineage>
        <taxon>Bacteria</taxon>
        <taxon>Bacillati</taxon>
        <taxon>Actinomycetota</taxon>
        <taxon>Actinomycetes</taxon>
        <taxon>Micrococcales</taxon>
        <taxon>Micrococcaceae</taxon>
        <taxon>Micrococcus</taxon>
    </lineage>
</organism>